<evidence type="ECO:0000256" key="1">
    <source>
        <dbReference type="SAM" id="MobiDB-lite"/>
    </source>
</evidence>
<dbReference type="VEuPathDB" id="FungiDB:YALI1_D24425g"/>
<evidence type="ECO:0000313" key="3">
    <source>
        <dbReference type="Proteomes" id="UP000182444"/>
    </source>
</evidence>
<sequence>MNYSAFYDSSPSFQTKSMNYPPDSVCPMDLFPKPVNFAPEEIPSFNILEPNYAFDNDSQSTLTGDETDFDTLSDVDSEYEVNYVRHESKLGEENFEDDELSEDEHYLPHYLSPVAIQQQGKNVGLVKRQHVRNSRPRDLDQFEILIVTPAYSPEEEPLSPTSCYVCTEEIGPVDDYPSPGHSPDLGDLTDDDTTSDTTLDTLVEHSSFSEDLWFQRKPNEMHEM</sequence>
<proteinExistence type="predicted"/>
<dbReference type="KEGG" id="yli:2911159"/>
<dbReference type="Proteomes" id="UP000182444">
    <property type="component" value="Chromosome 1D"/>
</dbReference>
<dbReference type="VEuPathDB" id="FungiDB:YALI0_D19294g"/>
<dbReference type="EMBL" id="CP017556">
    <property type="protein sequence ID" value="AOW04308.1"/>
    <property type="molecule type" value="Genomic_DNA"/>
</dbReference>
<feature type="region of interest" description="Disordered" evidence="1">
    <location>
        <begin position="170"/>
        <end position="200"/>
    </location>
</feature>
<gene>
    <name evidence="2" type="ORF">YALI1_D24425g</name>
</gene>
<reference evidence="2 3" key="1">
    <citation type="journal article" date="2016" name="PLoS ONE">
        <title>Sequence Assembly of Yarrowia lipolytica Strain W29/CLIB89 Shows Transposable Element Diversity.</title>
        <authorList>
            <person name="Magnan C."/>
            <person name="Yu J."/>
            <person name="Chang I."/>
            <person name="Jahn E."/>
            <person name="Kanomata Y."/>
            <person name="Wu J."/>
            <person name="Zeller M."/>
            <person name="Oakes M."/>
            <person name="Baldi P."/>
            <person name="Sandmeyer S."/>
        </authorList>
    </citation>
    <scope>NUCLEOTIDE SEQUENCE [LARGE SCALE GENOMIC DNA]</scope>
    <source>
        <strain evidence="3">CLIB89(W29)</strain>
    </source>
</reference>
<protein>
    <submittedName>
        <fullName evidence="2">Uncharacterized protein</fullName>
    </submittedName>
</protein>
<evidence type="ECO:0000313" key="2">
    <source>
        <dbReference type="EMBL" id="AOW04308.1"/>
    </source>
</evidence>
<dbReference type="AlphaFoldDB" id="A0A1D8NF92"/>
<accession>A0A1D8NF92</accession>
<dbReference type="GeneID" id="2911159"/>
<dbReference type="RefSeq" id="XP_503025.3">
    <property type="nucleotide sequence ID" value="XM_503025.3"/>
</dbReference>
<organism evidence="2 3">
    <name type="scientific">Yarrowia lipolytica</name>
    <name type="common">Candida lipolytica</name>
    <dbReference type="NCBI Taxonomy" id="4952"/>
    <lineage>
        <taxon>Eukaryota</taxon>
        <taxon>Fungi</taxon>
        <taxon>Dikarya</taxon>
        <taxon>Ascomycota</taxon>
        <taxon>Saccharomycotina</taxon>
        <taxon>Dipodascomycetes</taxon>
        <taxon>Dipodascales</taxon>
        <taxon>Dipodascales incertae sedis</taxon>
        <taxon>Yarrowia</taxon>
    </lineage>
</organism>
<name>A0A1D8NF92_YARLL</name>